<dbReference type="AlphaFoldDB" id="A0AB39W9K7"/>
<dbReference type="EMBL" id="CP165626">
    <property type="protein sequence ID" value="XDU98767.1"/>
    <property type="molecule type" value="Genomic_DNA"/>
</dbReference>
<organism evidence="1">
    <name type="scientific">Flavobacterium sp. WC2416</name>
    <dbReference type="NCBI Taxonomy" id="3234141"/>
    <lineage>
        <taxon>Bacteria</taxon>
        <taxon>Pseudomonadati</taxon>
        <taxon>Bacteroidota</taxon>
        <taxon>Flavobacteriia</taxon>
        <taxon>Flavobacteriales</taxon>
        <taxon>Flavobacteriaceae</taxon>
        <taxon>Flavobacterium</taxon>
    </lineage>
</organism>
<dbReference type="Gene3D" id="1.10.10.10">
    <property type="entry name" value="Winged helix-like DNA-binding domain superfamily/Winged helix DNA-binding domain"/>
    <property type="match status" value="1"/>
</dbReference>
<dbReference type="EMBL" id="CP165626">
    <property type="protein sequence ID" value="XDU97397.1"/>
    <property type="molecule type" value="Genomic_DNA"/>
</dbReference>
<evidence type="ECO:0000313" key="2">
    <source>
        <dbReference type="EMBL" id="XDU98767.1"/>
    </source>
</evidence>
<reference evidence="1" key="1">
    <citation type="submission" date="2024-07" db="EMBL/GenBank/DDBJ databases">
        <authorList>
            <person name="Biller S.J."/>
        </authorList>
    </citation>
    <scope>NUCLEOTIDE SEQUENCE</scope>
    <source>
        <strain evidence="1">WC2416</strain>
    </source>
</reference>
<dbReference type="InterPro" id="IPR009057">
    <property type="entry name" value="Homeodomain-like_sf"/>
</dbReference>
<evidence type="ECO:0000313" key="1">
    <source>
        <dbReference type="EMBL" id="XDU97397.1"/>
    </source>
</evidence>
<accession>A0AB39W9K7</accession>
<protein>
    <submittedName>
        <fullName evidence="1">Transposase</fullName>
    </submittedName>
</protein>
<dbReference type="InterPro" id="IPR036388">
    <property type="entry name" value="WH-like_DNA-bd_sf"/>
</dbReference>
<dbReference type="RefSeq" id="WP_369764744.1">
    <property type="nucleotide sequence ID" value="NZ_CP165626.1"/>
</dbReference>
<sequence length="144" mass="17136">MESLQQTRYLKRTQKDYTMSLKLEIVQEIERGQLTVSQATKNYGIQCRKTVVQWLIKFGNFDWENQISSKMEKTPEQKIMELEVQVKLLEKQKAFLERQAFVADKKAILFDMMIDLAEKEYQIDIRKNSVPEQSIISRQKNNKQ</sequence>
<gene>
    <name evidence="1" type="ORF">AB3G39_09475</name>
    <name evidence="2" type="ORF">AB3G39_16600</name>
</gene>
<dbReference type="SUPFAM" id="SSF46689">
    <property type="entry name" value="Homeodomain-like"/>
    <property type="match status" value="1"/>
</dbReference>
<proteinExistence type="predicted"/>
<name>A0AB39W9K7_9FLAO</name>